<evidence type="ECO:0000313" key="17">
    <source>
        <dbReference type="Proteomes" id="UP001168990"/>
    </source>
</evidence>
<reference evidence="16" key="1">
    <citation type="journal article" date="2023" name="bioRxiv">
        <title>Scaffold-level genome assemblies of two parasitoid biocontrol wasps reveal the parthenogenesis mechanism and an associated novel virus.</title>
        <authorList>
            <person name="Inwood S."/>
            <person name="Skelly J."/>
            <person name="Guhlin J."/>
            <person name="Harrop T."/>
            <person name="Goldson S."/>
            <person name="Dearden P."/>
        </authorList>
    </citation>
    <scope>NUCLEOTIDE SEQUENCE</scope>
    <source>
        <strain evidence="16">Irish</strain>
        <tissue evidence="16">Whole body</tissue>
    </source>
</reference>
<protein>
    <recommendedName>
        <fullName evidence="13">Pyrroline-5-carboxylate reductase</fullName>
        <ecNumber evidence="13">1.5.1.2</ecNumber>
    </recommendedName>
</protein>
<dbReference type="InterPro" id="IPR000304">
    <property type="entry name" value="Pyrroline-COOH_reductase"/>
</dbReference>
<comment type="caution">
    <text evidence="16">The sequence shown here is derived from an EMBL/GenBank/DDBJ whole genome shotgun (WGS) entry which is preliminary data.</text>
</comment>
<dbReference type="Gene3D" id="1.10.3730.10">
    <property type="entry name" value="ProC C-terminal domain-like"/>
    <property type="match status" value="1"/>
</dbReference>
<dbReference type="InterPro" id="IPR029036">
    <property type="entry name" value="P5CR_dimer"/>
</dbReference>
<evidence type="ECO:0000259" key="15">
    <source>
        <dbReference type="Pfam" id="PF14748"/>
    </source>
</evidence>
<evidence type="ECO:0000256" key="13">
    <source>
        <dbReference type="RuleBase" id="RU003903"/>
    </source>
</evidence>
<evidence type="ECO:0000256" key="4">
    <source>
        <dbReference type="ARBA" id="ARBA00022605"/>
    </source>
</evidence>
<evidence type="ECO:0000256" key="8">
    <source>
        <dbReference type="ARBA" id="ARBA00038523"/>
    </source>
</evidence>
<comment type="subunit">
    <text evidence="8">Homodecamer; composed of 5 homodimers.</text>
</comment>
<feature type="domain" description="Pyrroline-5-carboxylate reductase catalytic N-terminal" evidence="14">
    <location>
        <begin position="11"/>
        <end position="107"/>
    </location>
</feature>
<evidence type="ECO:0000256" key="12">
    <source>
        <dbReference type="PIRSR" id="PIRSR000193-1"/>
    </source>
</evidence>
<comment type="function">
    <text evidence="11">Oxidoreductase that catalyzes the last step in proline biosynthesis, which corresponds to the reduction of pyrroline-5-carboxylate (P5C) to L-proline using NAD(P)H. Proline is synthesized from either glutamate or ornithine; both are converted to P5C, and then to proline via pyrroline-5-carboxylate reductases (PYCRs). PYCR3 is exclusively linked to the biosynthesis of proline from ornithine.</text>
</comment>
<feature type="binding site" evidence="12">
    <location>
        <begin position="15"/>
        <end position="20"/>
    </location>
    <ligand>
        <name>NADP(+)</name>
        <dbReference type="ChEBI" id="CHEBI:58349"/>
    </ligand>
</feature>
<dbReference type="SUPFAM" id="SSF48179">
    <property type="entry name" value="6-phosphogluconate dehydrogenase C-terminal domain-like"/>
    <property type="match status" value="1"/>
</dbReference>
<dbReference type="Pfam" id="PF14748">
    <property type="entry name" value="P5CR_dimer"/>
    <property type="match status" value="1"/>
</dbReference>
<evidence type="ECO:0000313" key="16">
    <source>
        <dbReference type="EMBL" id="KAK0165667.1"/>
    </source>
</evidence>
<comment type="similarity">
    <text evidence="2 13">Belongs to the pyrroline-5-carboxylate reductase family.</text>
</comment>
<dbReference type="PIRSF" id="PIRSF000193">
    <property type="entry name" value="Pyrrol-5-carb_rd"/>
    <property type="match status" value="1"/>
</dbReference>
<dbReference type="Pfam" id="PF03807">
    <property type="entry name" value="F420_oxidored"/>
    <property type="match status" value="1"/>
</dbReference>
<dbReference type="Proteomes" id="UP001168990">
    <property type="component" value="Unassembled WGS sequence"/>
</dbReference>
<comment type="catalytic activity">
    <reaction evidence="10">
        <text>L-proline + NAD(+) = (S)-1-pyrroline-5-carboxylate + NADH + 2 H(+)</text>
        <dbReference type="Rhea" id="RHEA:14105"/>
        <dbReference type="ChEBI" id="CHEBI:15378"/>
        <dbReference type="ChEBI" id="CHEBI:17388"/>
        <dbReference type="ChEBI" id="CHEBI:57540"/>
        <dbReference type="ChEBI" id="CHEBI:57945"/>
        <dbReference type="ChEBI" id="CHEBI:60039"/>
        <dbReference type="EC" id="1.5.1.2"/>
    </reaction>
    <physiologicalReaction direction="right-to-left" evidence="10">
        <dbReference type="Rhea" id="RHEA:14107"/>
    </physiologicalReaction>
</comment>
<dbReference type="NCBIfam" id="TIGR00112">
    <property type="entry name" value="proC"/>
    <property type="match status" value="1"/>
</dbReference>
<dbReference type="PROSITE" id="PS00521">
    <property type="entry name" value="P5CR"/>
    <property type="match status" value="1"/>
</dbReference>
<dbReference type="SUPFAM" id="SSF51735">
    <property type="entry name" value="NAD(P)-binding Rossmann-fold domains"/>
    <property type="match status" value="1"/>
</dbReference>
<name>A0AA39F9X4_9HYME</name>
<proteinExistence type="inferred from homology"/>
<evidence type="ECO:0000256" key="3">
    <source>
        <dbReference type="ARBA" id="ARBA00022490"/>
    </source>
</evidence>
<gene>
    <name evidence="16" type="ORF">PV328_004168</name>
</gene>
<reference evidence="16" key="2">
    <citation type="submission" date="2023-03" db="EMBL/GenBank/DDBJ databases">
        <authorList>
            <person name="Inwood S.N."/>
            <person name="Skelly J.G."/>
            <person name="Guhlin J."/>
            <person name="Harrop T.W.R."/>
            <person name="Goldson S.G."/>
            <person name="Dearden P.K."/>
        </authorList>
    </citation>
    <scope>NUCLEOTIDE SEQUENCE</scope>
    <source>
        <strain evidence="16">Irish</strain>
        <tissue evidence="16">Whole body</tissue>
    </source>
</reference>
<evidence type="ECO:0000259" key="14">
    <source>
        <dbReference type="Pfam" id="PF03807"/>
    </source>
</evidence>
<dbReference type="EMBL" id="JAQQBS010001422">
    <property type="protein sequence ID" value="KAK0165667.1"/>
    <property type="molecule type" value="Genomic_DNA"/>
</dbReference>
<feature type="domain" description="Pyrroline-5-carboxylate reductase dimerisation" evidence="15">
    <location>
        <begin position="175"/>
        <end position="279"/>
    </location>
</feature>
<evidence type="ECO:0000256" key="1">
    <source>
        <dbReference type="ARBA" id="ARBA00005205"/>
    </source>
</evidence>
<dbReference type="InterPro" id="IPR028939">
    <property type="entry name" value="P5C_Rdtase_cat_N"/>
</dbReference>
<evidence type="ECO:0000256" key="6">
    <source>
        <dbReference type="ARBA" id="ARBA00022857"/>
    </source>
</evidence>
<dbReference type="InterPro" id="IPR008927">
    <property type="entry name" value="6-PGluconate_DH-like_C_sf"/>
</dbReference>
<keyword evidence="17" id="KW-1185">Reference proteome</keyword>
<keyword evidence="3" id="KW-0963">Cytoplasm</keyword>
<keyword evidence="4 13" id="KW-0028">Amino-acid biosynthesis</keyword>
<dbReference type="HAMAP" id="MF_01925">
    <property type="entry name" value="P5C_reductase"/>
    <property type="match status" value="1"/>
</dbReference>
<dbReference type="GO" id="GO:0004735">
    <property type="term" value="F:pyrroline-5-carboxylate reductase activity"/>
    <property type="evidence" value="ECO:0007669"/>
    <property type="project" value="UniProtKB-EC"/>
</dbReference>
<dbReference type="InterPro" id="IPR036291">
    <property type="entry name" value="NAD(P)-bd_dom_sf"/>
</dbReference>
<feature type="binding site" evidence="12">
    <location>
        <position position="64"/>
    </location>
    <ligand>
        <name>NADPH</name>
        <dbReference type="ChEBI" id="CHEBI:57783"/>
    </ligand>
</feature>
<sequence length="281" mass="30303">MNGSNVLDGCTIGFIGGGNMARAIIAPLIMKKVIQPERVIISAKTSKTRQHWQKVYGVRTVEHNTDVLLCDIIFLAIKPQCLDTAIKQAFDVIPDEKQRIFVSIAAGVTLDRLKQIMAKYGNPYKAKIIRTMPNMPLSVSEGITLYSRNEYVSEKEAIPVVEMFSHIGIVQEIDESLMNVAGGLAGCGPAFGYLMIEALADGAVKHGLPRELAMKFSAQVLVGAGKMVIKTEKHPGILKDEVCSPGGTTIAGVHQLEIGAVRASLMNAVEAAVNRSKELGC</sequence>
<dbReference type="AlphaFoldDB" id="A0AA39F9X4"/>
<keyword evidence="7 13" id="KW-0560">Oxidoreductase</keyword>
<comment type="pathway">
    <text evidence="1 13">Amino-acid biosynthesis; L-proline biosynthesis; L-proline from L-glutamate 5-semialdehyde: step 1/1.</text>
</comment>
<evidence type="ECO:0000256" key="10">
    <source>
        <dbReference type="ARBA" id="ARBA00049875"/>
    </source>
</evidence>
<evidence type="ECO:0000256" key="7">
    <source>
        <dbReference type="ARBA" id="ARBA00023002"/>
    </source>
</evidence>
<dbReference type="PANTHER" id="PTHR11645:SF0">
    <property type="entry name" value="PYRROLINE-5-CARBOXYLATE REDUCTASE 3"/>
    <property type="match status" value="1"/>
</dbReference>
<feature type="binding site" evidence="12">
    <location>
        <begin position="76"/>
        <end position="79"/>
    </location>
    <ligand>
        <name>NADP(+)</name>
        <dbReference type="ChEBI" id="CHEBI:58349"/>
    </ligand>
</feature>
<dbReference type="InterPro" id="IPR053790">
    <property type="entry name" value="P5CR-like_CS"/>
</dbReference>
<dbReference type="Gene3D" id="3.40.50.720">
    <property type="entry name" value="NAD(P)-binding Rossmann-like Domain"/>
    <property type="match status" value="1"/>
</dbReference>
<keyword evidence="5 13" id="KW-0641">Proline biosynthesis</keyword>
<dbReference type="GO" id="GO:0055129">
    <property type="term" value="P:L-proline biosynthetic process"/>
    <property type="evidence" value="ECO:0007669"/>
    <property type="project" value="TreeGrafter"/>
</dbReference>
<evidence type="ECO:0000256" key="9">
    <source>
        <dbReference type="ARBA" id="ARBA00049867"/>
    </source>
</evidence>
<dbReference type="FunFam" id="1.10.3730.10:FF:000003">
    <property type="entry name" value="Pyrroline-5-carboxylate reductase 1, mitochondrial"/>
    <property type="match status" value="1"/>
</dbReference>
<dbReference type="EC" id="1.5.1.2" evidence="13"/>
<accession>A0AA39F9X4</accession>
<dbReference type="FunFam" id="3.40.50.720:FF:000190">
    <property type="entry name" value="Pyrroline-5-carboxylate reductase"/>
    <property type="match status" value="1"/>
</dbReference>
<evidence type="ECO:0000256" key="5">
    <source>
        <dbReference type="ARBA" id="ARBA00022650"/>
    </source>
</evidence>
<dbReference type="PANTHER" id="PTHR11645">
    <property type="entry name" value="PYRROLINE-5-CARBOXYLATE REDUCTASE"/>
    <property type="match status" value="1"/>
</dbReference>
<comment type="catalytic activity">
    <reaction evidence="9">
        <text>L-proline + NADP(+) = (S)-1-pyrroline-5-carboxylate + NADPH + 2 H(+)</text>
        <dbReference type="Rhea" id="RHEA:14109"/>
        <dbReference type="ChEBI" id="CHEBI:15378"/>
        <dbReference type="ChEBI" id="CHEBI:17388"/>
        <dbReference type="ChEBI" id="CHEBI:57783"/>
        <dbReference type="ChEBI" id="CHEBI:58349"/>
        <dbReference type="ChEBI" id="CHEBI:60039"/>
        <dbReference type="EC" id="1.5.1.2"/>
    </reaction>
    <physiologicalReaction direction="right-to-left" evidence="9">
        <dbReference type="Rhea" id="RHEA:14111"/>
    </physiologicalReaction>
</comment>
<evidence type="ECO:0000256" key="11">
    <source>
        <dbReference type="ARBA" id="ARBA00049975"/>
    </source>
</evidence>
<keyword evidence="6 12" id="KW-0521">NADP</keyword>
<organism evidence="16 17">
    <name type="scientific">Microctonus aethiopoides</name>
    <dbReference type="NCBI Taxonomy" id="144406"/>
    <lineage>
        <taxon>Eukaryota</taxon>
        <taxon>Metazoa</taxon>
        <taxon>Ecdysozoa</taxon>
        <taxon>Arthropoda</taxon>
        <taxon>Hexapoda</taxon>
        <taxon>Insecta</taxon>
        <taxon>Pterygota</taxon>
        <taxon>Neoptera</taxon>
        <taxon>Endopterygota</taxon>
        <taxon>Hymenoptera</taxon>
        <taxon>Apocrita</taxon>
        <taxon>Ichneumonoidea</taxon>
        <taxon>Braconidae</taxon>
        <taxon>Euphorinae</taxon>
        <taxon>Microctonus</taxon>
    </lineage>
</organism>
<evidence type="ECO:0000256" key="2">
    <source>
        <dbReference type="ARBA" id="ARBA00005525"/>
    </source>
</evidence>